<dbReference type="KEGG" id="ngr:NAEGRDRAFT_71577"/>
<dbReference type="VEuPathDB" id="AmoebaDB:NAEGRDRAFT_71577"/>
<feature type="transmembrane region" description="Helical" evidence="1">
    <location>
        <begin position="228"/>
        <end position="252"/>
    </location>
</feature>
<keyword evidence="3" id="KW-1185">Reference proteome</keyword>
<proteinExistence type="predicted"/>
<dbReference type="AlphaFoldDB" id="D2VRG5"/>
<reference evidence="2 3" key="1">
    <citation type="journal article" date="2010" name="Cell">
        <title>The genome of Naegleria gruberi illuminates early eukaryotic versatility.</title>
        <authorList>
            <person name="Fritz-Laylin L.K."/>
            <person name="Prochnik S.E."/>
            <person name="Ginger M.L."/>
            <person name="Dacks J.B."/>
            <person name="Carpenter M.L."/>
            <person name="Field M.C."/>
            <person name="Kuo A."/>
            <person name="Paredez A."/>
            <person name="Chapman J."/>
            <person name="Pham J."/>
            <person name="Shu S."/>
            <person name="Neupane R."/>
            <person name="Cipriano M."/>
            <person name="Mancuso J."/>
            <person name="Tu H."/>
            <person name="Salamov A."/>
            <person name="Lindquist E."/>
            <person name="Shapiro H."/>
            <person name="Lucas S."/>
            <person name="Grigoriev I.V."/>
            <person name="Cande W.Z."/>
            <person name="Fulton C."/>
            <person name="Rokhsar D.S."/>
            <person name="Dawson S.C."/>
        </authorList>
    </citation>
    <scope>NUCLEOTIDE SEQUENCE [LARGE SCALE GENOMIC DNA]</scope>
    <source>
        <strain evidence="2 3">NEG-M</strain>
    </source>
</reference>
<name>D2VRG5_NAEGR</name>
<dbReference type="InParanoid" id="D2VRG5"/>
<sequence length="275" mass="30652">MQADEPVQPTNVVVEIPTNNTPPFVITPTPTPFYITNEPMVASASFSTPTIPTSFPTPTPYYINNASASYVTPTVATTTVIVVEQKPPSSHSQWKIAHTVLTSIHLVWVIVQVFYHFIMMISFFTSGIAGYAIADLILLLISLFYLVVGIIGLVVMWLPSTAISPLAALRLLKFSTMANVMGTHYMTFLYLLMWVTEFAHSPILFYVFTDIIFSKIDPRSELGLLHPGISIIPFAIHLVIAVLISVTSINFYQVMEPIYNEMIIVKGKHEKNIQQ</sequence>
<feature type="transmembrane region" description="Helical" evidence="1">
    <location>
        <begin position="100"/>
        <end position="124"/>
    </location>
</feature>
<dbReference type="GeneID" id="8854941"/>
<keyword evidence="1" id="KW-0472">Membrane</keyword>
<keyword evidence="1" id="KW-0812">Transmembrane</keyword>
<accession>D2VRG5</accession>
<dbReference type="RefSeq" id="XP_002673344.1">
    <property type="nucleotide sequence ID" value="XM_002673298.1"/>
</dbReference>
<evidence type="ECO:0000313" key="2">
    <source>
        <dbReference type="EMBL" id="EFC40600.1"/>
    </source>
</evidence>
<evidence type="ECO:0000256" key="1">
    <source>
        <dbReference type="SAM" id="Phobius"/>
    </source>
</evidence>
<keyword evidence="1" id="KW-1133">Transmembrane helix</keyword>
<feature type="transmembrane region" description="Helical" evidence="1">
    <location>
        <begin position="136"/>
        <end position="167"/>
    </location>
</feature>
<evidence type="ECO:0000313" key="3">
    <source>
        <dbReference type="Proteomes" id="UP000006671"/>
    </source>
</evidence>
<dbReference type="EMBL" id="GG738891">
    <property type="protein sequence ID" value="EFC40600.1"/>
    <property type="molecule type" value="Genomic_DNA"/>
</dbReference>
<gene>
    <name evidence="2" type="ORF">NAEGRDRAFT_71577</name>
</gene>
<dbReference type="Proteomes" id="UP000006671">
    <property type="component" value="Unassembled WGS sequence"/>
</dbReference>
<feature type="transmembrane region" description="Helical" evidence="1">
    <location>
        <begin position="188"/>
        <end position="208"/>
    </location>
</feature>
<organism evidence="3">
    <name type="scientific">Naegleria gruberi</name>
    <name type="common">Amoeba</name>
    <dbReference type="NCBI Taxonomy" id="5762"/>
    <lineage>
        <taxon>Eukaryota</taxon>
        <taxon>Discoba</taxon>
        <taxon>Heterolobosea</taxon>
        <taxon>Tetramitia</taxon>
        <taxon>Eutetramitia</taxon>
        <taxon>Vahlkampfiidae</taxon>
        <taxon>Naegleria</taxon>
    </lineage>
</organism>
<protein>
    <submittedName>
        <fullName evidence="2">Predicted protein</fullName>
    </submittedName>
</protein>